<organism evidence="1 2">
    <name type="scientific">Shewanella schlegeliana</name>
    <dbReference type="NCBI Taxonomy" id="190308"/>
    <lineage>
        <taxon>Bacteria</taxon>
        <taxon>Pseudomonadati</taxon>
        <taxon>Pseudomonadota</taxon>
        <taxon>Gammaproteobacteria</taxon>
        <taxon>Alteromonadales</taxon>
        <taxon>Shewanellaceae</taxon>
        <taxon>Shewanella</taxon>
    </lineage>
</organism>
<keyword evidence="2" id="KW-1185">Reference proteome</keyword>
<proteinExistence type="predicted"/>
<sequence>MRINNFVGAAGVIQEGIAVDPLLAECELEANDLYQTKFDGLSSGAA</sequence>
<dbReference type="Proteomes" id="UP000604898">
    <property type="component" value="Unassembled WGS sequence"/>
</dbReference>
<dbReference type="EMBL" id="JAESVD010000009">
    <property type="protein sequence ID" value="MBL4914578.1"/>
    <property type="molecule type" value="Genomic_DNA"/>
</dbReference>
<name>A0ABS1T1A8_9GAMM</name>
<accession>A0ABS1T1A8</accession>
<protein>
    <submittedName>
        <fullName evidence="1">Uncharacterized protein</fullName>
    </submittedName>
</protein>
<comment type="caution">
    <text evidence="1">The sequence shown here is derived from an EMBL/GenBank/DDBJ whole genome shotgun (WGS) entry which is preliminary data.</text>
</comment>
<evidence type="ECO:0000313" key="1">
    <source>
        <dbReference type="EMBL" id="MBL4914578.1"/>
    </source>
</evidence>
<reference evidence="1 2" key="1">
    <citation type="submission" date="2021-01" db="EMBL/GenBank/DDBJ databases">
        <title>Genome sequence of Shewanella schlegeliana JCM 11561.</title>
        <authorList>
            <person name="Zhang H."/>
            <person name="Li C."/>
        </authorList>
    </citation>
    <scope>NUCLEOTIDE SEQUENCE [LARGE SCALE GENOMIC DNA]</scope>
    <source>
        <strain evidence="1 2">JCM 11561</strain>
    </source>
</reference>
<evidence type="ECO:0000313" key="2">
    <source>
        <dbReference type="Proteomes" id="UP000604898"/>
    </source>
</evidence>
<gene>
    <name evidence="1" type="ORF">JMA39_15860</name>
</gene>
<dbReference type="RefSeq" id="WP_202722829.1">
    <property type="nucleotide sequence ID" value="NZ_BPEX01000011.1"/>
</dbReference>